<dbReference type="Gene3D" id="3.90.550.10">
    <property type="entry name" value="Spore Coat Polysaccharide Biosynthesis Protein SpsA, Chain A"/>
    <property type="match status" value="1"/>
</dbReference>
<dbReference type="InterPro" id="IPR029044">
    <property type="entry name" value="Nucleotide-diphossugar_trans"/>
</dbReference>
<feature type="binding site" evidence="8">
    <location>
        <position position="51"/>
    </location>
    <ligand>
        <name>GTP</name>
        <dbReference type="ChEBI" id="CHEBI:37565"/>
    </ligand>
</feature>
<comment type="subunit">
    <text evidence="8">Monomer.</text>
</comment>
<name>K2N8L1_9HYPH</name>
<evidence type="ECO:0000313" key="10">
    <source>
        <dbReference type="EMBL" id="EKF43833.1"/>
    </source>
</evidence>
<keyword evidence="2 8" id="KW-0808">Transferase</keyword>
<dbReference type="GO" id="GO:0005525">
    <property type="term" value="F:GTP binding"/>
    <property type="evidence" value="ECO:0007669"/>
    <property type="project" value="UniProtKB-UniRule"/>
</dbReference>
<dbReference type="RefSeq" id="WP_009755968.1">
    <property type="nucleotide sequence ID" value="NZ_AMSI01000002.1"/>
</dbReference>
<feature type="binding site" evidence="8">
    <location>
        <position position="104"/>
    </location>
    <ligand>
        <name>Mg(2+)</name>
        <dbReference type="ChEBI" id="CHEBI:18420"/>
    </ligand>
</feature>
<evidence type="ECO:0000256" key="3">
    <source>
        <dbReference type="ARBA" id="ARBA00022723"/>
    </source>
</evidence>
<keyword evidence="5 8" id="KW-0460">Magnesium</keyword>
<dbReference type="InterPro" id="IPR025877">
    <property type="entry name" value="MobA-like_NTP_Trfase"/>
</dbReference>
<evidence type="ECO:0000256" key="8">
    <source>
        <dbReference type="HAMAP-Rule" id="MF_00316"/>
    </source>
</evidence>
<comment type="caution">
    <text evidence="10">The sequence shown here is derived from an EMBL/GenBank/DDBJ whole genome shotgun (WGS) entry which is preliminary data.</text>
</comment>
<dbReference type="PANTHER" id="PTHR19136">
    <property type="entry name" value="MOLYBDENUM COFACTOR GUANYLYLTRANSFERASE"/>
    <property type="match status" value="1"/>
</dbReference>
<evidence type="ECO:0000256" key="5">
    <source>
        <dbReference type="ARBA" id="ARBA00022842"/>
    </source>
</evidence>
<proteinExistence type="inferred from homology"/>
<evidence type="ECO:0000259" key="9">
    <source>
        <dbReference type="Pfam" id="PF12804"/>
    </source>
</evidence>
<protein>
    <recommendedName>
        <fullName evidence="8">Molybdenum cofactor guanylyltransferase</fullName>
        <shortName evidence="8">MoCo guanylyltransferase</shortName>
        <ecNumber evidence="8">2.7.7.77</ecNumber>
    </recommendedName>
    <alternativeName>
        <fullName evidence="8">GTP:molybdopterin guanylyltransferase</fullName>
    </alternativeName>
    <alternativeName>
        <fullName evidence="8">Mo-MPT guanylyltransferase</fullName>
    </alternativeName>
    <alternativeName>
        <fullName evidence="8">Molybdopterin guanylyltransferase</fullName>
    </alternativeName>
    <alternativeName>
        <fullName evidence="8">Molybdopterin-guanine dinucleotide synthase</fullName>
        <shortName evidence="8">MGD synthase</shortName>
    </alternativeName>
</protein>
<comment type="function">
    <text evidence="8">Transfers a GMP moiety from GTP to Mo-molybdopterin (Mo-MPT) cofactor (Moco or molybdenum cofactor) to form Mo-molybdopterin guanine dinucleotide (Mo-MGD) cofactor.</text>
</comment>
<sequence>MLSPIAGVILAGGRASRMGGADKGMLTIGHSTLLERVIGRLEPQVTALALNANGDPSRFSPLALDIVADPLPEQVGPLGGILAAMRWAAAHKIHFRRVVTVAADTPFFPEDLVRSFLETAGDNEERIVLAGSGGRPHPTFGLWPTGLADDLAAHISSGQPRRVTAYAIEKHGAAIADFAFSAGFDPFFNINTPEDLAAARGAAETGPLKGEQAGKQE</sequence>
<dbReference type="CDD" id="cd02503">
    <property type="entry name" value="MobA"/>
    <property type="match status" value="1"/>
</dbReference>
<dbReference type="PATRIC" id="fig|1231190.3.peg.721"/>
<feature type="binding site" evidence="8">
    <location>
        <begin position="10"/>
        <end position="12"/>
    </location>
    <ligand>
        <name>GTP</name>
        <dbReference type="ChEBI" id="CHEBI:37565"/>
    </ligand>
</feature>
<evidence type="ECO:0000256" key="6">
    <source>
        <dbReference type="ARBA" id="ARBA00023134"/>
    </source>
</evidence>
<dbReference type="GO" id="GO:0046872">
    <property type="term" value="F:metal ion binding"/>
    <property type="evidence" value="ECO:0007669"/>
    <property type="project" value="UniProtKB-KW"/>
</dbReference>
<dbReference type="eggNOG" id="COG0746">
    <property type="taxonomic scope" value="Bacteria"/>
</dbReference>
<keyword evidence="1 8" id="KW-0963">Cytoplasm</keyword>
<dbReference type="Pfam" id="PF12804">
    <property type="entry name" value="NTP_transf_3"/>
    <property type="match status" value="1"/>
</dbReference>
<gene>
    <name evidence="8 10" type="primary">mobA</name>
    <name evidence="10" type="ORF">NA8A_03435</name>
</gene>
<dbReference type="STRING" id="721133.SAMN05216176_101627"/>
<comment type="similarity">
    <text evidence="8">Belongs to the MobA family.</text>
</comment>
<dbReference type="GO" id="GO:0005737">
    <property type="term" value="C:cytoplasm"/>
    <property type="evidence" value="ECO:0007669"/>
    <property type="project" value="UniProtKB-SubCell"/>
</dbReference>
<evidence type="ECO:0000256" key="4">
    <source>
        <dbReference type="ARBA" id="ARBA00022741"/>
    </source>
</evidence>
<feature type="domain" description="MobA-like NTP transferase" evidence="9">
    <location>
        <begin position="7"/>
        <end position="165"/>
    </location>
</feature>
<evidence type="ECO:0000256" key="2">
    <source>
        <dbReference type="ARBA" id="ARBA00022679"/>
    </source>
</evidence>
<dbReference type="InterPro" id="IPR013482">
    <property type="entry name" value="Molybde_CF_guanTrfase"/>
</dbReference>
<dbReference type="EMBL" id="AMSI01000002">
    <property type="protein sequence ID" value="EKF43833.1"/>
    <property type="molecule type" value="Genomic_DNA"/>
</dbReference>
<dbReference type="EC" id="2.7.7.77" evidence="8"/>
<accession>K2N8L1</accession>
<comment type="cofactor">
    <cofactor evidence="8">
        <name>Mg(2+)</name>
        <dbReference type="ChEBI" id="CHEBI:18420"/>
    </cofactor>
</comment>
<dbReference type="HAMAP" id="MF_00316">
    <property type="entry name" value="MobA"/>
    <property type="match status" value="1"/>
</dbReference>
<comment type="catalytic activity">
    <reaction evidence="8">
        <text>Mo-molybdopterin + GTP + H(+) = Mo-molybdopterin guanine dinucleotide + diphosphate</text>
        <dbReference type="Rhea" id="RHEA:34243"/>
        <dbReference type="ChEBI" id="CHEBI:15378"/>
        <dbReference type="ChEBI" id="CHEBI:33019"/>
        <dbReference type="ChEBI" id="CHEBI:37565"/>
        <dbReference type="ChEBI" id="CHEBI:71302"/>
        <dbReference type="ChEBI" id="CHEBI:71310"/>
        <dbReference type="EC" id="2.7.7.77"/>
    </reaction>
</comment>
<dbReference type="OrthoDB" id="9788394at2"/>
<reference evidence="10 11" key="1">
    <citation type="journal article" date="2012" name="J. Bacteriol.">
        <title>Genome Sequence of Nitratireductor indicus Type Strain C115.</title>
        <authorList>
            <person name="Lai Q."/>
            <person name="Li G."/>
            <person name="Yu Z."/>
            <person name="Shao Z."/>
        </authorList>
    </citation>
    <scope>NUCLEOTIDE SEQUENCE [LARGE SCALE GENOMIC DNA]</scope>
    <source>
        <strain evidence="10 11">C115</strain>
    </source>
</reference>
<evidence type="ECO:0000256" key="1">
    <source>
        <dbReference type="ARBA" id="ARBA00022490"/>
    </source>
</evidence>
<dbReference type="PANTHER" id="PTHR19136:SF81">
    <property type="entry name" value="MOLYBDENUM COFACTOR GUANYLYLTRANSFERASE"/>
    <property type="match status" value="1"/>
</dbReference>
<keyword evidence="11" id="KW-1185">Reference proteome</keyword>
<comment type="subcellular location">
    <subcellularLocation>
        <location evidence="8">Cytoplasm</location>
    </subcellularLocation>
</comment>
<feature type="binding site" evidence="8">
    <location>
        <position position="69"/>
    </location>
    <ligand>
        <name>GTP</name>
        <dbReference type="ChEBI" id="CHEBI:37565"/>
    </ligand>
</feature>
<dbReference type="SUPFAM" id="SSF53448">
    <property type="entry name" value="Nucleotide-diphospho-sugar transferases"/>
    <property type="match status" value="1"/>
</dbReference>
<comment type="domain">
    <text evidence="8">The N-terminal domain determines nucleotide recognition and specific binding, while the C-terminal domain determines the specific binding to the target protein.</text>
</comment>
<dbReference type="AlphaFoldDB" id="K2N8L1"/>
<dbReference type="NCBIfam" id="TIGR02665">
    <property type="entry name" value="molyb_mobA"/>
    <property type="match status" value="1"/>
</dbReference>
<dbReference type="GO" id="GO:0061603">
    <property type="term" value="F:molybdenum cofactor guanylyltransferase activity"/>
    <property type="evidence" value="ECO:0007669"/>
    <property type="project" value="UniProtKB-EC"/>
</dbReference>
<feature type="binding site" evidence="8">
    <location>
        <position position="23"/>
    </location>
    <ligand>
        <name>GTP</name>
        <dbReference type="ChEBI" id="CHEBI:37565"/>
    </ligand>
</feature>
<organism evidence="10 11">
    <name type="scientific">Nitratireductor indicus C115</name>
    <dbReference type="NCBI Taxonomy" id="1231190"/>
    <lineage>
        <taxon>Bacteria</taxon>
        <taxon>Pseudomonadati</taxon>
        <taxon>Pseudomonadota</taxon>
        <taxon>Alphaproteobacteria</taxon>
        <taxon>Hyphomicrobiales</taxon>
        <taxon>Phyllobacteriaceae</taxon>
        <taxon>Nitratireductor</taxon>
    </lineage>
</organism>
<dbReference type="Proteomes" id="UP000007374">
    <property type="component" value="Unassembled WGS sequence"/>
</dbReference>
<dbReference type="GO" id="GO:1902758">
    <property type="term" value="P:bis(molybdopterin guanine dinucleotide)molybdenum biosynthetic process"/>
    <property type="evidence" value="ECO:0007669"/>
    <property type="project" value="TreeGrafter"/>
</dbReference>
<keyword evidence="6 8" id="KW-0342">GTP-binding</keyword>
<keyword evidence="4 8" id="KW-0547">Nucleotide-binding</keyword>
<keyword evidence="7 8" id="KW-0501">Molybdenum cofactor biosynthesis</keyword>
<evidence type="ECO:0000256" key="7">
    <source>
        <dbReference type="ARBA" id="ARBA00023150"/>
    </source>
</evidence>
<keyword evidence="3 8" id="KW-0479">Metal-binding</keyword>
<evidence type="ECO:0000313" key="11">
    <source>
        <dbReference type="Proteomes" id="UP000007374"/>
    </source>
</evidence>
<feature type="binding site" evidence="8">
    <location>
        <position position="104"/>
    </location>
    <ligand>
        <name>GTP</name>
        <dbReference type="ChEBI" id="CHEBI:37565"/>
    </ligand>
</feature>